<proteinExistence type="predicted"/>
<name>A0AAN9N2J3_CANGL</name>
<protein>
    <submittedName>
        <fullName evidence="1">Uncharacterized protein</fullName>
    </submittedName>
</protein>
<keyword evidence="2" id="KW-1185">Reference proteome</keyword>
<evidence type="ECO:0000313" key="2">
    <source>
        <dbReference type="Proteomes" id="UP001367508"/>
    </source>
</evidence>
<comment type="caution">
    <text evidence="1">The sequence shown here is derived from an EMBL/GenBank/DDBJ whole genome shotgun (WGS) entry which is preliminary data.</text>
</comment>
<accession>A0AAN9N2J3</accession>
<organism evidence="1 2">
    <name type="scientific">Canavalia gladiata</name>
    <name type="common">Sword bean</name>
    <name type="synonym">Dolichos gladiatus</name>
    <dbReference type="NCBI Taxonomy" id="3824"/>
    <lineage>
        <taxon>Eukaryota</taxon>
        <taxon>Viridiplantae</taxon>
        <taxon>Streptophyta</taxon>
        <taxon>Embryophyta</taxon>
        <taxon>Tracheophyta</taxon>
        <taxon>Spermatophyta</taxon>
        <taxon>Magnoliopsida</taxon>
        <taxon>eudicotyledons</taxon>
        <taxon>Gunneridae</taxon>
        <taxon>Pentapetalae</taxon>
        <taxon>rosids</taxon>
        <taxon>fabids</taxon>
        <taxon>Fabales</taxon>
        <taxon>Fabaceae</taxon>
        <taxon>Papilionoideae</taxon>
        <taxon>50 kb inversion clade</taxon>
        <taxon>NPAAA clade</taxon>
        <taxon>indigoferoid/millettioid clade</taxon>
        <taxon>Phaseoleae</taxon>
        <taxon>Canavalia</taxon>
    </lineage>
</organism>
<reference evidence="1 2" key="1">
    <citation type="submission" date="2024-01" db="EMBL/GenBank/DDBJ databases">
        <title>The genomes of 5 underutilized Papilionoideae crops provide insights into root nodulation and disease resistanc.</title>
        <authorList>
            <person name="Jiang F."/>
        </authorList>
    </citation>
    <scope>NUCLEOTIDE SEQUENCE [LARGE SCALE GENOMIC DNA]</scope>
    <source>
        <strain evidence="1">LVBAO_FW01</strain>
        <tissue evidence="1">Leaves</tissue>
    </source>
</reference>
<sequence>MVRESIGYATLAYPDPSIWPLESRDEKHGKKENRVAQPLIVKVGDLLTLCDSFGLVDTFQGQGFIGVILSSGGLPITKDIQILELDIEEIPTKEDICQARRGKLSELVETLQQKEFFLHQKSGITWLQAGDENTTYFHRSVTEKQHMNQLATLQGENGD</sequence>
<evidence type="ECO:0000313" key="1">
    <source>
        <dbReference type="EMBL" id="KAK7362529.1"/>
    </source>
</evidence>
<gene>
    <name evidence="1" type="ORF">VNO77_04645</name>
</gene>
<dbReference type="AlphaFoldDB" id="A0AAN9N2J3"/>
<dbReference type="EMBL" id="JAYMYQ010000001">
    <property type="protein sequence ID" value="KAK7362529.1"/>
    <property type="molecule type" value="Genomic_DNA"/>
</dbReference>
<dbReference type="Proteomes" id="UP001367508">
    <property type="component" value="Unassembled WGS sequence"/>
</dbReference>